<evidence type="ECO:0000259" key="2">
    <source>
        <dbReference type="PROSITE" id="PS50172"/>
    </source>
</evidence>
<sequence length="306" mass="32327">MKLSSSLAGSTGGGPQPTRFFDPWNSSSTGHQRAENNRLSGSTSWRQSQNLKLSAQYRGGLGGGGKRVADTVGAGSEDFGKDGRKANGGWEKGAKGLRGSGQKSLAEVWGAGKVLKSSSQEEGQMKMVKGEDSVDTENTVSVDEEPEQQDDGNPRPKQIFDHLVFYLNGSTAPLVSDHKLKQLLAERGGKMSIGLGRRSVTHVILGSASGAGGCGGGLASSKIQKEIARVGGKGVKFIAVDWVLTSIALNQRQPEARFSPLHLAAKGQTSVYTLFNPKSTSKSHFKPTTSKSQSHPTPNPNPTLNL</sequence>
<dbReference type="PROSITE" id="PS50172">
    <property type="entry name" value="BRCT"/>
    <property type="match status" value="1"/>
</dbReference>
<dbReference type="InterPro" id="IPR036420">
    <property type="entry name" value="BRCT_dom_sf"/>
</dbReference>
<reference evidence="3" key="1">
    <citation type="journal article" date="2020" name="Stud. Mycol.">
        <title>101 Dothideomycetes genomes: a test case for predicting lifestyles and emergence of pathogens.</title>
        <authorList>
            <person name="Haridas S."/>
            <person name="Albert R."/>
            <person name="Binder M."/>
            <person name="Bloem J."/>
            <person name="Labutti K."/>
            <person name="Salamov A."/>
            <person name="Andreopoulos B."/>
            <person name="Baker S."/>
            <person name="Barry K."/>
            <person name="Bills G."/>
            <person name="Bluhm B."/>
            <person name="Cannon C."/>
            <person name="Castanera R."/>
            <person name="Culley D."/>
            <person name="Daum C."/>
            <person name="Ezra D."/>
            <person name="Gonzalez J."/>
            <person name="Henrissat B."/>
            <person name="Kuo A."/>
            <person name="Liang C."/>
            <person name="Lipzen A."/>
            <person name="Lutzoni F."/>
            <person name="Magnuson J."/>
            <person name="Mondo S."/>
            <person name="Nolan M."/>
            <person name="Ohm R."/>
            <person name="Pangilinan J."/>
            <person name="Park H.-J."/>
            <person name="Ramirez L."/>
            <person name="Alfaro M."/>
            <person name="Sun H."/>
            <person name="Tritt A."/>
            <person name="Yoshinaga Y."/>
            <person name="Zwiers L.-H."/>
            <person name="Turgeon B."/>
            <person name="Goodwin S."/>
            <person name="Spatafora J."/>
            <person name="Crous P."/>
            <person name="Grigoriev I."/>
        </authorList>
    </citation>
    <scope>NUCLEOTIDE SEQUENCE</scope>
    <source>
        <strain evidence="3">CBS 123094</strain>
    </source>
</reference>
<feature type="region of interest" description="Disordered" evidence="1">
    <location>
        <begin position="116"/>
        <end position="155"/>
    </location>
</feature>
<feature type="region of interest" description="Disordered" evidence="1">
    <location>
        <begin position="277"/>
        <end position="306"/>
    </location>
</feature>
<dbReference type="AlphaFoldDB" id="A0A6A5WIC7"/>
<evidence type="ECO:0000313" key="3">
    <source>
        <dbReference type="EMBL" id="KAF2001432.1"/>
    </source>
</evidence>
<dbReference type="InterPro" id="IPR001357">
    <property type="entry name" value="BRCT_dom"/>
</dbReference>
<feature type="compositionally biased region" description="Pro residues" evidence="1">
    <location>
        <begin position="297"/>
        <end position="306"/>
    </location>
</feature>
<feature type="compositionally biased region" description="Polar residues" evidence="1">
    <location>
        <begin position="24"/>
        <end position="53"/>
    </location>
</feature>
<feature type="region of interest" description="Disordered" evidence="1">
    <location>
        <begin position="1"/>
        <end position="101"/>
    </location>
</feature>
<keyword evidence="4" id="KW-1185">Reference proteome</keyword>
<proteinExistence type="predicted"/>
<dbReference type="EMBL" id="ML977583">
    <property type="protein sequence ID" value="KAF2001432.1"/>
    <property type="molecule type" value="Genomic_DNA"/>
</dbReference>
<dbReference type="Gene3D" id="3.40.50.10190">
    <property type="entry name" value="BRCT domain"/>
    <property type="match status" value="1"/>
</dbReference>
<gene>
    <name evidence="3" type="ORF">P154DRAFT_433191</name>
</gene>
<organism evidence="3 4">
    <name type="scientific">Amniculicola lignicola CBS 123094</name>
    <dbReference type="NCBI Taxonomy" id="1392246"/>
    <lineage>
        <taxon>Eukaryota</taxon>
        <taxon>Fungi</taxon>
        <taxon>Dikarya</taxon>
        <taxon>Ascomycota</taxon>
        <taxon>Pezizomycotina</taxon>
        <taxon>Dothideomycetes</taxon>
        <taxon>Pleosporomycetidae</taxon>
        <taxon>Pleosporales</taxon>
        <taxon>Amniculicolaceae</taxon>
        <taxon>Amniculicola</taxon>
    </lineage>
</organism>
<dbReference type="OrthoDB" id="427711at2759"/>
<feature type="domain" description="BRCT" evidence="2">
    <location>
        <begin position="155"/>
        <end position="260"/>
    </location>
</feature>
<dbReference type="SUPFAM" id="SSF52113">
    <property type="entry name" value="BRCT domain"/>
    <property type="match status" value="1"/>
</dbReference>
<accession>A0A6A5WIC7</accession>
<dbReference type="Proteomes" id="UP000799779">
    <property type="component" value="Unassembled WGS sequence"/>
</dbReference>
<evidence type="ECO:0000313" key="4">
    <source>
        <dbReference type="Proteomes" id="UP000799779"/>
    </source>
</evidence>
<evidence type="ECO:0000256" key="1">
    <source>
        <dbReference type="SAM" id="MobiDB-lite"/>
    </source>
</evidence>
<feature type="compositionally biased region" description="Polar residues" evidence="1">
    <location>
        <begin position="277"/>
        <end position="295"/>
    </location>
</feature>
<protein>
    <recommendedName>
        <fullName evidence="2">BRCT domain-containing protein</fullName>
    </recommendedName>
</protein>
<name>A0A6A5WIC7_9PLEO</name>